<feature type="domain" description="Transposase IS110-like N-terminal" evidence="2">
    <location>
        <begin position="5"/>
        <end position="150"/>
    </location>
</feature>
<gene>
    <name evidence="4" type="ORF">ATO11_21045</name>
</gene>
<dbReference type="RefSeq" id="WP_050532868.1">
    <property type="nucleotide sequence ID" value="NZ_AQQZ01000045.1"/>
</dbReference>
<evidence type="ECO:0000256" key="1">
    <source>
        <dbReference type="SAM" id="Coils"/>
    </source>
</evidence>
<feature type="coiled-coil region" evidence="1">
    <location>
        <begin position="181"/>
        <end position="208"/>
    </location>
</feature>
<comment type="caution">
    <text evidence="4">The sequence shown here is derived from an EMBL/GenBank/DDBJ whole genome shotgun (WGS) entry which is preliminary data.</text>
</comment>
<feature type="domain" description="Transposase IS116/IS110/IS902 C-terminal" evidence="3">
    <location>
        <begin position="212"/>
        <end position="294"/>
    </location>
</feature>
<protein>
    <submittedName>
        <fullName evidence="4">Transposase</fullName>
    </submittedName>
</protein>
<dbReference type="OrthoDB" id="8261795at2"/>
<dbReference type="GO" id="GO:0004803">
    <property type="term" value="F:transposase activity"/>
    <property type="evidence" value="ECO:0007669"/>
    <property type="project" value="InterPro"/>
</dbReference>
<dbReference type="AlphaFoldDB" id="A0A0L1JJ60"/>
<proteinExistence type="predicted"/>
<evidence type="ECO:0000259" key="3">
    <source>
        <dbReference type="Pfam" id="PF02371"/>
    </source>
</evidence>
<keyword evidence="1" id="KW-0175">Coiled coil</keyword>
<dbReference type="NCBIfam" id="NF033542">
    <property type="entry name" value="transpos_IS110"/>
    <property type="match status" value="1"/>
</dbReference>
<accession>A0A0L1JJ60</accession>
<dbReference type="Proteomes" id="UP000036938">
    <property type="component" value="Unassembled WGS sequence"/>
</dbReference>
<dbReference type="PATRIC" id="fig|1317121.7.peg.3098"/>
<dbReference type="Pfam" id="PF02371">
    <property type="entry name" value="Transposase_20"/>
    <property type="match status" value="1"/>
</dbReference>
<dbReference type="GO" id="GO:0006313">
    <property type="term" value="P:DNA transposition"/>
    <property type="evidence" value="ECO:0007669"/>
    <property type="project" value="InterPro"/>
</dbReference>
<evidence type="ECO:0000313" key="5">
    <source>
        <dbReference type="Proteomes" id="UP000036938"/>
    </source>
</evidence>
<dbReference type="InterPro" id="IPR047650">
    <property type="entry name" value="Transpos_IS110"/>
</dbReference>
<dbReference type="EMBL" id="AQQZ01000045">
    <property type="protein sequence ID" value="KNG91747.1"/>
    <property type="molecule type" value="Genomic_DNA"/>
</dbReference>
<reference evidence="4 5" key="1">
    <citation type="journal article" date="2015" name="Int. J. Syst. Evol. Microbiol.">
        <title>Aestuariivita atlantica sp. nov., isolated from deep sea sediment of the Atlantic Ocean.</title>
        <authorList>
            <person name="Li G."/>
            <person name="Lai Q."/>
            <person name="Du Y."/>
            <person name="Liu X."/>
            <person name="Sun F."/>
            <person name="Shao Z."/>
        </authorList>
    </citation>
    <scope>NUCLEOTIDE SEQUENCE [LARGE SCALE GENOMIC DNA]</scope>
    <source>
        <strain evidence="4 5">22II-S11-z3</strain>
    </source>
</reference>
<name>A0A0L1JJ60_9RHOB</name>
<sequence>MNVFIGLDVSLASTAICVLGPQGIIVEELQAESEPEALVRAIVALPYSIDTIGLEAGPLSQWLSKGMEEAGFDVVMMETRLVKAALKAMPIKTDRRDAQGIARLLQLGWYKPVHRKSVSSQEIRALLTARKSVQQAIINLELSMRGVLRNFGLKLGHVTRIRYEARVRELVEQNEILSASTEALLRARAQLRAELAELDAAIADLAKQDDVCRLMMTMPGVGRIVALTVKSAIDDPTRFVRSKDVGPWVGLTPRRTQSGEMDIVGQITRAGDRALRTALYQAAMILMHRGSPNWLQAWALRVAHRRGSKRALIALARRIGVVLHRMWRDGTPFRYAQSSPATV</sequence>
<dbReference type="Pfam" id="PF01548">
    <property type="entry name" value="DEDD_Tnp_IS110"/>
    <property type="match status" value="1"/>
</dbReference>
<organism evidence="4 5">
    <name type="scientific">Pseudaestuariivita atlantica</name>
    <dbReference type="NCBI Taxonomy" id="1317121"/>
    <lineage>
        <taxon>Bacteria</taxon>
        <taxon>Pseudomonadati</taxon>
        <taxon>Pseudomonadota</taxon>
        <taxon>Alphaproteobacteria</taxon>
        <taxon>Rhodobacterales</taxon>
        <taxon>Paracoccaceae</taxon>
        <taxon>Pseudaestuariivita</taxon>
    </lineage>
</organism>
<dbReference type="GO" id="GO:0003677">
    <property type="term" value="F:DNA binding"/>
    <property type="evidence" value="ECO:0007669"/>
    <property type="project" value="InterPro"/>
</dbReference>
<keyword evidence="5" id="KW-1185">Reference proteome</keyword>
<dbReference type="PANTHER" id="PTHR33055">
    <property type="entry name" value="TRANSPOSASE FOR INSERTION SEQUENCE ELEMENT IS1111A"/>
    <property type="match status" value="1"/>
</dbReference>
<evidence type="ECO:0000313" key="4">
    <source>
        <dbReference type="EMBL" id="KNG91747.1"/>
    </source>
</evidence>
<dbReference type="PANTHER" id="PTHR33055:SF3">
    <property type="entry name" value="PUTATIVE TRANSPOSASE FOR IS117-RELATED"/>
    <property type="match status" value="1"/>
</dbReference>
<evidence type="ECO:0000259" key="2">
    <source>
        <dbReference type="Pfam" id="PF01548"/>
    </source>
</evidence>
<dbReference type="InterPro" id="IPR003346">
    <property type="entry name" value="Transposase_20"/>
</dbReference>
<dbReference type="InterPro" id="IPR002525">
    <property type="entry name" value="Transp_IS110-like_N"/>
</dbReference>